<keyword evidence="2" id="KW-1185">Reference proteome</keyword>
<dbReference type="AlphaFoldDB" id="A0AAV4MDI8"/>
<proteinExistence type="predicted"/>
<protein>
    <submittedName>
        <fullName evidence="1">Uncharacterized protein</fullName>
    </submittedName>
</protein>
<evidence type="ECO:0000313" key="1">
    <source>
        <dbReference type="EMBL" id="GIX69920.1"/>
    </source>
</evidence>
<gene>
    <name evidence="1" type="ORF">CDAR_521431</name>
</gene>
<comment type="caution">
    <text evidence="1">The sequence shown here is derived from an EMBL/GenBank/DDBJ whole genome shotgun (WGS) entry which is preliminary data.</text>
</comment>
<sequence length="70" mass="8123">MLKTFVANRGDTNQEFYCHEQLKHVLSEENPADLISCVLFIDLLYNSKQSVEKHFGHLTSEEIQQSELIL</sequence>
<dbReference type="Proteomes" id="UP001054837">
    <property type="component" value="Unassembled WGS sequence"/>
</dbReference>
<name>A0AAV4MDI8_9ARAC</name>
<organism evidence="1 2">
    <name type="scientific">Caerostris darwini</name>
    <dbReference type="NCBI Taxonomy" id="1538125"/>
    <lineage>
        <taxon>Eukaryota</taxon>
        <taxon>Metazoa</taxon>
        <taxon>Ecdysozoa</taxon>
        <taxon>Arthropoda</taxon>
        <taxon>Chelicerata</taxon>
        <taxon>Arachnida</taxon>
        <taxon>Araneae</taxon>
        <taxon>Araneomorphae</taxon>
        <taxon>Entelegynae</taxon>
        <taxon>Araneoidea</taxon>
        <taxon>Araneidae</taxon>
        <taxon>Caerostris</taxon>
    </lineage>
</organism>
<reference evidence="1 2" key="1">
    <citation type="submission" date="2021-06" db="EMBL/GenBank/DDBJ databases">
        <title>Caerostris darwini draft genome.</title>
        <authorList>
            <person name="Kono N."/>
            <person name="Arakawa K."/>
        </authorList>
    </citation>
    <scope>NUCLEOTIDE SEQUENCE [LARGE SCALE GENOMIC DNA]</scope>
</reference>
<accession>A0AAV4MDI8</accession>
<dbReference type="EMBL" id="BPLQ01000314">
    <property type="protein sequence ID" value="GIX69920.1"/>
    <property type="molecule type" value="Genomic_DNA"/>
</dbReference>
<evidence type="ECO:0000313" key="2">
    <source>
        <dbReference type="Proteomes" id="UP001054837"/>
    </source>
</evidence>